<reference evidence="3 4" key="1">
    <citation type="submission" date="2024-03" db="EMBL/GenBank/DDBJ databases">
        <title>Draft genome sequence of Klenkia sp. LSe6-5.</title>
        <authorList>
            <person name="Duangmal K."/>
            <person name="Chantavorakit T."/>
        </authorList>
    </citation>
    <scope>NUCLEOTIDE SEQUENCE [LARGE SCALE GENOMIC DNA]</scope>
    <source>
        <strain evidence="3 4">LSe6-5</strain>
    </source>
</reference>
<dbReference type="Pfam" id="PF12804">
    <property type="entry name" value="NTP_transf_3"/>
    <property type="match status" value="1"/>
</dbReference>
<gene>
    <name evidence="3" type="ORF">TEK04_11900</name>
</gene>
<keyword evidence="4" id="KW-1185">Reference proteome</keyword>
<evidence type="ECO:0000313" key="3">
    <source>
        <dbReference type="EMBL" id="MEI4272426.1"/>
    </source>
</evidence>
<evidence type="ECO:0000259" key="2">
    <source>
        <dbReference type="Pfam" id="PF12804"/>
    </source>
</evidence>
<sequence length="199" mass="20586">MDHLPPCAAVVLAGGRGARMGGRDKPQLEVGGRSMLDRVLAAVPDARPRVVVGPPRPVPPDVVVVREDPPGGGPVRALRAGLAAVPTDVVVVLAADLPFLTAELVDELRGRLAGDGVLLVDPQGRDQYLLGVWRTTALRARLAGVDAPTSLRAVLAGLDVHRFRPTAPARGPAGWTDCDTPAELERARAAAGVPPTATG</sequence>
<dbReference type="PANTHER" id="PTHR19136">
    <property type="entry name" value="MOLYBDENUM COFACTOR GUANYLYLTRANSFERASE"/>
    <property type="match status" value="1"/>
</dbReference>
<evidence type="ECO:0000256" key="1">
    <source>
        <dbReference type="ARBA" id="ARBA00022679"/>
    </source>
</evidence>
<dbReference type="RefSeq" id="WP_336404562.1">
    <property type="nucleotide sequence ID" value="NZ_JBAPLU010000010.1"/>
</dbReference>
<dbReference type="SUPFAM" id="SSF53448">
    <property type="entry name" value="Nucleotide-diphospho-sugar transferases"/>
    <property type="match status" value="1"/>
</dbReference>
<dbReference type="Gene3D" id="3.90.550.10">
    <property type="entry name" value="Spore Coat Polysaccharide Biosynthesis Protein SpsA, Chain A"/>
    <property type="match status" value="1"/>
</dbReference>
<dbReference type="EMBL" id="JBAPLU010000010">
    <property type="protein sequence ID" value="MEI4272426.1"/>
    <property type="molecule type" value="Genomic_DNA"/>
</dbReference>
<comment type="caution">
    <text evidence="3">The sequence shown here is derived from an EMBL/GenBank/DDBJ whole genome shotgun (WGS) entry which is preliminary data.</text>
</comment>
<feature type="domain" description="MobA-like NTP transferase" evidence="2">
    <location>
        <begin position="9"/>
        <end position="157"/>
    </location>
</feature>
<protein>
    <submittedName>
        <fullName evidence="3">NTP transferase domain-containing protein</fullName>
    </submittedName>
</protein>
<dbReference type="InterPro" id="IPR029044">
    <property type="entry name" value="Nucleotide-diphossugar_trans"/>
</dbReference>
<dbReference type="InterPro" id="IPR025877">
    <property type="entry name" value="MobA-like_NTP_Trfase"/>
</dbReference>
<dbReference type="Proteomes" id="UP001361570">
    <property type="component" value="Unassembled WGS sequence"/>
</dbReference>
<proteinExistence type="predicted"/>
<dbReference type="GO" id="GO:0016740">
    <property type="term" value="F:transferase activity"/>
    <property type="evidence" value="ECO:0007669"/>
    <property type="project" value="UniProtKB-KW"/>
</dbReference>
<keyword evidence="1 3" id="KW-0808">Transferase</keyword>
<accession>A0ABU8DUC3</accession>
<organism evidence="3 4">
    <name type="scientific">Klenkia sesuvii</name>
    <dbReference type="NCBI Taxonomy" id="3103137"/>
    <lineage>
        <taxon>Bacteria</taxon>
        <taxon>Bacillati</taxon>
        <taxon>Actinomycetota</taxon>
        <taxon>Actinomycetes</taxon>
        <taxon>Geodermatophilales</taxon>
        <taxon>Geodermatophilaceae</taxon>
        <taxon>Klenkia</taxon>
    </lineage>
</organism>
<name>A0ABU8DUC3_9ACTN</name>
<evidence type="ECO:0000313" key="4">
    <source>
        <dbReference type="Proteomes" id="UP001361570"/>
    </source>
</evidence>
<dbReference type="PANTHER" id="PTHR19136:SF81">
    <property type="entry name" value="MOLYBDENUM COFACTOR GUANYLYLTRANSFERASE"/>
    <property type="match status" value="1"/>
</dbReference>